<dbReference type="Proteomes" id="UP000054928">
    <property type="component" value="Unassembled WGS sequence"/>
</dbReference>
<accession>A0A0P1B0K7</accession>
<dbReference type="EMBL" id="CCYD01002557">
    <property type="protein sequence ID" value="CEG47412.1"/>
    <property type="molecule type" value="Genomic_DNA"/>
</dbReference>
<evidence type="ECO:0000313" key="2">
    <source>
        <dbReference type="Proteomes" id="UP000054928"/>
    </source>
</evidence>
<proteinExistence type="predicted"/>
<organism evidence="1 2">
    <name type="scientific">Plasmopara halstedii</name>
    <name type="common">Downy mildew of sunflower</name>
    <dbReference type="NCBI Taxonomy" id="4781"/>
    <lineage>
        <taxon>Eukaryota</taxon>
        <taxon>Sar</taxon>
        <taxon>Stramenopiles</taxon>
        <taxon>Oomycota</taxon>
        <taxon>Peronosporomycetes</taxon>
        <taxon>Peronosporales</taxon>
        <taxon>Peronosporaceae</taxon>
        <taxon>Plasmopara</taxon>
    </lineage>
</organism>
<protein>
    <submittedName>
        <fullName evidence="1">Uncharacterized protein</fullName>
    </submittedName>
</protein>
<name>A0A0P1B0K7_PLAHL</name>
<sequence>MRKTTDHPRRRQEHGRAACRMSVKLTPQWWRWMRISVRQSQTRCLGKNGAKRIIGGGSAAKMTGELNSQVAEIYCEGAAQWGHQKAPGSLKVGEWIN</sequence>
<dbReference type="AlphaFoldDB" id="A0A0P1B0K7"/>
<reference evidence="2" key="1">
    <citation type="submission" date="2014-09" db="EMBL/GenBank/DDBJ databases">
        <authorList>
            <person name="Sharma Rahul"/>
            <person name="Thines Marco"/>
        </authorList>
    </citation>
    <scope>NUCLEOTIDE SEQUENCE [LARGE SCALE GENOMIC DNA]</scope>
</reference>
<evidence type="ECO:0000313" key="1">
    <source>
        <dbReference type="EMBL" id="CEG47412.1"/>
    </source>
</evidence>
<dbReference type="RefSeq" id="XP_024583781.1">
    <property type="nucleotide sequence ID" value="XM_024718376.1"/>
</dbReference>
<keyword evidence="2" id="KW-1185">Reference proteome</keyword>
<dbReference type="GeneID" id="36399342"/>